<name>A0A2H9VNF1_9SPHI</name>
<dbReference type="Proteomes" id="UP000242687">
    <property type="component" value="Unassembled WGS sequence"/>
</dbReference>
<evidence type="ECO:0000256" key="1">
    <source>
        <dbReference type="SAM" id="Phobius"/>
    </source>
</evidence>
<organism evidence="2 3">
    <name type="scientific">Mucilaginibacter auburnensis</name>
    <dbReference type="NCBI Taxonomy" id="1457233"/>
    <lineage>
        <taxon>Bacteria</taxon>
        <taxon>Pseudomonadati</taxon>
        <taxon>Bacteroidota</taxon>
        <taxon>Sphingobacteriia</taxon>
        <taxon>Sphingobacteriales</taxon>
        <taxon>Sphingobacteriaceae</taxon>
        <taxon>Mucilaginibacter</taxon>
    </lineage>
</organism>
<keyword evidence="3" id="KW-1185">Reference proteome</keyword>
<keyword evidence="1" id="KW-1133">Transmembrane helix</keyword>
<keyword evidence="1" id="KW-0812">Transmembrane</keyword>
<keyword evidence="1" id="KW-0472">Membrane</keyword>
<evidence type="ECO:0008006" key="4">
    <source>
        <dbReference type="Google" id="ProtNLM"/>
    </source>
</evidence>
<proteinExistence type="predicted"/>
<protein>
    <recommendedName>
        <fullName evidence="4">Outer membrane protein with beta-barrel domain</fullName>
    </recommendedName>
</protein>
<feature type="transmembrane region" description="Helical" evidence="1">
    <location>
        <begin position="20"/>
        <end position="39"/>
    </location>
</feature>
<evidence type="ECO:0000313" key="2">
    <source>
        <dbReference type="EMBL" id="PJJ79858.1"/>
    </source>
</evidence>
<dbReference type="EMBL" id="PGFJ01000002">
    <property type="protein sequence ID" value="PJJ79858.1"/>
    <property type="molecule type" value="Genomic_DNA"/>
</dbReference>
<dbReference type="AlphaFoldDB" id="A0A2H9VNF1"/>
<gene>
    <name evidence="2" type="ORF">CLV57_2997</name>
</gene>
<evidence type="ECO:0000313" key="3">
    <source>
        <dbReference type="Proteomes" id="UP000242687"/>
    </source>
</evidence>
<accession>A0A2H9VNF1</accession>
<reference evidence="2 3" key="1">
    <citation type="submission" date="2017-11" db="EMBL/GenBank/DDBJ databases">
        <title>Genomic Encyclopedia of Archaeal and Bacterial Type Strains, Phase II (KMG-II): From Individual Species to Whole Genera.</title>
        <authorList>
            <person name="Goeker M."/>
        </authorList>
    </citation>
    <scope>NUCLEOTIDE SEQUENCE [LARGE SCALE GENOMIC DNA]</scope>
    <source>
        <strain evidence="2 3">DSM 28175</strain>
    </source>
</reference>
<comment type="caution">
    <text evidence="2">The sequence shown here is derived from an EMBL/GenBank/DDBJ whole genome shotgun (WGS) entry which is preliminary data.</text>
</comment>
<sequence length="256" mass="28736">MVINFYLSSINRFNLNMTRFFVRSFSTVVLMSFILCFTAKAQLGFEYAQYDIGFGGAASRVVASDAEKILMSPTGHFNFNYNVSPYINYVIEVQAGVLKGGGTSTPSKRYFENKFTSVMFRAQLQAGELFDYSGSALLNGLKNFYVSGGIGFVVNKLDIDTTLRVPDDKGFYSPGRNHSNQLLIPARIGYEFKIFNRYNQPSVKIDLGYQLNYILGDDLDGFETGRSKNDAYDQFSIGVKFAIGGITSYKKQISYY</sequence>